<feature type="domain" description="SGNH hydrolase-type esterase" evidence="1">
    <location>
        <begin position="62"/>
        <end position="241"/>
    </location>
</feature>
<dbReference type="InterPro" id="IPR013830">
    <property type="entry name" value="SGNH_hydro"/>
</dbReference>
<keyword evidence="3" id="KW-1185">Reference proteome</keyword>
<dbReference type="RefSeq" id="WP_216241096.1">
    <property type="nucleotide sequence ID" value="NZ_JABACJ020000007.1"/>
</dbReference>
<dbReference type="PANTHER" id="PTHR30383:SF5">
    <property type="entry name" value="SGNH HYDROLASE-TYPE ESTERASE DOMAIN-CONTAINING PROTEIN"/>
    <property type="match status" value="1"/>
</dbReference>
<reference evidence="2 3" key="1">
    <citation type="submission" date="2021-06" db="EMBL/GenBank/DDBJ databases">
        <title>Faecalicatena sp. nov. isolated from porcine feces.</title>
        <authorList>
            <person name="Oh B.S."/>
            <person name="Lee J.H."/>
        </authorList>
    </citation>
    <scope>NUCLEOTIDE SEQUENCE [LARGE SCALE GENOMIC DNA]</scope>
    <source>
        <strain evidence="2 3">AGMB00832</strain>
    </source>
</reference>
<sequence length="258" mass="28767">MKRLTKRILAILISAAILAGAGYAFYLSKNQKAAQSKESAPDLSKDQISELETEHEEIKIACIGDSITYGAGVTLTRDKDAYPVKLGKMLGKKYTVFNYGISGKTLMSQTETPYRTTDFFEESQKLEPDIVLIMLGTNDSKAYNWIAGEYEKQLEEFVDLYKKLPSSPQVYLMTCCAAFGANENDVVAFHVNRAVIAEEVTPIIRRTAEKCNVPLIDIYSATKDHPEYFADGVHPNAEGNEVIARTVYEALTLDRKEP</sequence>
<name>A0ABS6D3A9_9FIRM</name>
<accession>A0ABS6D3A9</accession>
<gene>
    <name evidence="2" type="ORF">HGO97_009665</name>
</gene>
<proteinExistence type="predicted"/>
<evidence type="ECO:0000313" key="2">
    <source>
        <dbReference type="EMBL" id="MBU3876077.1"/>
    </source>
</evidence>
<protein>
    <recommendedName>
        <fullName evidence="1">SGNH hydrolase-type esterase domain-containing protein</fullName>
    </recommendedName>
</protein>
<dbReference type="Proteomes" id="UP000723714">
    <property type="component" value="Unassembled WGS sequence"/>
</dbReference>
<dbReference type="EMBL" id="JABACJ020000007">
    <property type="protein sequence ID" value="MBU3876077.1"/>
    <property type="molecule type" value="Genomic_DNA"/>
</dbReference>
<dbReference type="PANTHER" id="PTHR30383">
    <property type="entry name" value="THIOESTERASE 1/PROTEASE 1/LYSOPHOSPHOLIPASE L1"/>
    <property type="match status" value="1"/>
</dbReference>
<dbReference type="Pfam" id="PF13472">
    <property type="entry name" value="Lipase_GDSL_2"/>
    <property type="match status" value="1"/>
</dbReference>
<dbReference type="InterPro" id="IPR051532">
    <property type="entry name" value="Ester_Hydrolysis_Enzymes"/>
</dbReference>
<evidence type="ECO:0000259" key="1">
    <source>
        <dbReference type="Pfam" id="PF13472"/>
    </source>
</evidence>
<comment type="caution">
    <text evidence="2">The sequence shown here is derived from an EMBL/GenBank/DDBJ whole genome shotgun (WGS) entry which is preliminary data.</text>
</comment>
<evidence type="ECO:0000313" key="3">
    <source>
        <dbReference type="Proteomes" id="UP000723714"/>
    </source>
</evidence>
<organism evidence="2 3">
    <name type="scientific">Faecalicatena faecalis</name>
    <dbReference type="NCBI Taxonomy" id="2726362"/>
    <lineage>
        <taxon>Bacteria</taxon>
        <taxon>Bacillati</taxon>
        <taxon>Bacillota</taxon>
        <taxon>Clostridia</taxon>
        <taxon>Lachnospirales</taxon>
        <taxon>Lachnospiraceae</taxon>
        <taxon>Faecalicatena</taxon>
    </lineage>
</organism>